<organism evidence="1 2">
    <name type="scientific">Neisseria sicca ATCC 29256</name>
    <dbReference type="NCBI Taxonomy" id="547045"/>
    <lineage>
        <taxon>Bacteria</taxon>
        <taxon>Pseudomonadati</taxon>
        <taxon>Pseudomonadota</taxon>
        <taxon>Betaproteobacteria</taxon>
        <taxon>Neisseriales</taxon>
        <taxon>Neisseriaceae</taxon>
        <taxon>Neisseria</taxon>
    </lineage>
</organism>
<dbReference type="AlphaFoldDB" id="C6M1Y2"/>
<name>C6M1Y2_NEISI</name>
<protein>
    <submittedName>
        <fullName evidence="1">Uncharacterized protein</fullName>
    </submittedName>
</protein>
<evidence type="ECO:0000313" key="2">
    <source>
        <dbReference type="Proteomes" id="UP000005365"/>
    </source>
</evidence>
<dbReference type="Proteomes" id="UP000005365">
    <property type="component" value="Unassembled WGS sequence"/>
</dbReference>
<proteinExistence type="predicted"/>
<dbReference type="EMBL" id="ACKO02000002">
    <property type="protein sequence ID" value="EET45810.1"/>
    <property type="molecule type" value="Genomic_DNA"/>
</dbReference>
<evidence type="ECO:0000313" key="1">
    <source>
        <dbReference type="EMBL" id="EET45810.1"/>
    </source>
</evidence>
<keyword evidence="2" id="KW-1185">Reference proteome</keyword>
<comment type="caution">
    <text evidence="1">The sequence shown here is derived from an EMBL/GenBank/DDBJ whole genome shotgun (WGS) entry which is preliminary data.</text>
</comment>
<sequence>MSTAIYAPFIAVLPIIIYDDALIVSVENAVLVLSVADVAIVVGNDGSVLAAAFVFTSSVGIVGIAPEVGIAVVFRFDSTFCGFDAIGFDNGIDRFADETFHTFVQAGTADSETNEAGQEGCAAYGDFGGHNAFSCH</sequence>
<reference evidence="1" key="1">
    <citation type="submission" date="2009-07" db="EMBL/GenBank/DDBJ databases">
        <authorList>
            <person name="Weinstock G."/>
            <person name="Sodergren E."/>
            <person name="Clifton S."/>
            <person name="Fulton L."/>
            <person name="Fulton B."/>
            <person name="Courtney L."/>
            <person name="Fronick C."/>
            <person name="Harrison M."/>
            <person name="Strong C."/>
            <person name="Farmer C."/>
            <person name="Delahaunty K."/>
            <person name="Markovic C."/>
            <person name="Hall O."/>
            <person name="Minx P."/>
            <person name="Tomlinson C."/>
            <person name="Mitreva M."/>
            <person name="Nelson J."/>
            <person name="Hou S."/>
            <person name="Wollam A."/>
            <person name="Pepin K.H."/>
            <person name="Johnson M."/>
            <person name="Bhonagiri V."/>
            <person name="Nash W.E."/>
            <person name="Warren W."/>
            <person name="Chinwalla A."/>
            <person name="Mardis E.R."/>
            <person name="Wilson R.K."/>
        </authorList>
    </citation>
    <scope>NUCLEOTIDE SEQUENCE [LARGE SCALE GENOMIC DNA]</scope>
    <source>
        <strain evidence="1">ATCC 29256</strain>
    </source>
</reference>
<accession>C6M1Y2</accession>
<gene>
    <name evidence="1" type="ORF">NEISICOT_00520</name>
</gene>